<accession>A0A5E4QXB4</accession>
<evidence type="ECO:0000313" key="2">
    <source>
        <dbReference type="Proteomes" id="UP000324832"/>
    </source>
</evidence>
<dbReference type="AlphaFoldDB" id="A0A5E4QXB4"/>
<dbReference type="EMBL" id="FZQP02005944">
    <property type="protein sequence ID" value="VVD02288.1"/>
    <property type="molecule type" value="Genomic_DNA"/>
</dbReference>
<name>A0A5E4QXB4_9NEOP</name>
<evidence type="ECO:0000313" key="1">
    <source>
        <dbReference type="EMBL" id="VVD02288.1"/>
    </source>
</evidence>
<keyword evidence="2" id="KW-1185">Reference proteome</keyword>
<protein>
    <submittedName>
        <fullName evidence="1">Uncharacterized protein</fullName>
    </submittedName>
</protein>
<dbReference type="Proteomes" id="UP000324832">
    <property type="component" value="Unassembled WGS sequence"/>
</dbReference>
<gene>
    <name evidence="1" type="ORF">LSINAPIS_LOCUS12541</name>
</gene>
<sequence>MRQHYNVFDDLKWHFFDLRYVNNLFYWIWNGFFHWDRYFFYDWNDNCFWNGNLDWYWINVIVNIKKYFWALIR</sequence>
<proteinExistence type="predicted"/>
<reference evidence="1 2" key="1">
    <citation type="submission" date="2017-07" db="EMBL/GenBank/DDBJ databases">
        <authorList>
            <person name="Talla V."/>
            <person name="Backstrom N."/>
        </authorList>
    </citation>
    <scope>NUCLEOTIDE SEQUENCE [LARGE SCALE GENOMIC DNA]</scope>
</reference>
<organism evidence="1 2">
    <name type="scientific">Leptidea sinapis</name>
    <dbReference type="NCBI Taxonomy" id="189913"/>
    <lineage>
        <taxon>Eukaryota</taxon>
        <taxon>Metazoa</taxon>
        <taxon>Ecdysozoa</taxon>
        <taxon>Arthropoda</taxon>
        <taxon>Hexapoda</taxon>
        <taxon>Insecta</taxon>
        <taxon>Pterygota</taxon>
        <taxon>Neoptera</taxon>
        <taxon>Endopterygota</taxon>
        <taxon>Lepidoptera</taxon>
        <taxon>Glossata</taxon>
        <taxon>Ditrysia</taxon>
        <taxon>Papilionoidea</taxon>
        <taxon>Pieridae</taxon>
        <taxon>Dismorphiinae</taxon>
        <taxon>Leptidea</taxon>
    </lineage>
</organism>